<evidence type="ECO:0000256" key="11">
    <source>
        <dbReference type="ARBA" id="ARBA00023444"/>
    </source>
</evidence>
<protein>
    <submittedName>
        <fullName evidence="13">COX15/CtaA family protein</fullName>
    </submittedName>
</protein>
<feature type="transmembrane region" description="Helical" evidence="12">
    <location>
        <begin position="130"/>
        <end position="154"/>
    </location>
</feature>
<comment type="pathway">
    <text evidence="11">Porphyrin-containing compound metabolism.</text>
</comment>
<evidence type="ECO:0000256" key="8">
    <source>
        <dbReference type="ARBA" id="ARBA00023133"/>
    </source>
</evidence>
<evidence type="ECO:0000256" key="6">
    <source>
        <dbReference type="ARBA" id="ARBA00023002"/>
    </source>
</evidence>
<evidence type="ECO:0000256" key="7">
    <source>
        <dbReference type="ARBA" id="ARBA00023004"/>
    </source>
</evidence>
<dbReference type="GO" id="GO:0006784">
    <property type="term" value="P:heme A biosynthetic process"/>
    <property type="evidence" value="ECO:0007669"/>
    <property type="project" value="InterPro"/>
</dbReference>
<evidence type="ECO:0000256" key="12">
    <source>
        <dbReference type="SAM" id="Phobius"/>
    </source>
</evidence>
<evidence type="ECO:0000256" key="10">
    <source>
        <dbReference type="ARBA" id="ARBA00023157"/>
    </source>
</evidence>
<keyword evidence="5 12" id="KW-1133">Transmembrane helix</keyword>
<evidence type="ECO:0000256" key="2">
    <source>
        <dbReference type="ARBA" id="ARBA00022475"/>
    </source>
</evidence>
<dbReference type="GO" id="GO:0046872">
    <property type="term" value="F:metal ion binding"/>
    <property type="evidence" value="ECO:0007669"/>
    <property type="project" value="UniProtKB-KW"/>
</dbReference>
<keyword evidence="2" id="KW-1003">Cell membrane</keyword>
<organism evidence="13 14">
    <name type="scientific">Chitinibacter fontanus</name>
    <dbReference type="NCBI Taxonomy" id="1737446"/>
    <lineage>
        <taxon>Bacteria</taxon>
        <taxon>Pseudomonadati</taxon>
        <taxon>Pseudomonadota</taxon>
        <taxon>Betaproteobacteria</taxon>
        <taxon>Neisseriales</taxon>
        <taxon>Chitinibacteraceae</taxon>
        <taxon>Chitinibacter</taxon>
    </lineage>
</organism>
<evidence type="ECO:0000256" key="1">
    <source>
        <dbReference type="ARBA" id="ARBA00004141"/>
    </source>
</evidence>
<feature type="transmembrane region" description="Helical" evidence="12">
    <location>
        <begin position="75"/>
        <end position="94"/>
    </location>
</feature>
<feature type="transmembrane region" description="Helical" evidence="12">
    <location>
        <begin position="269"/>
        <end position="291"/>
    </location>
</feature>
<name>A0A7D5V9D5_9NEIS</name>
<sequence>MSVISRRLLLLALIWTFLLMSLGAYVRLQDAGLGCPDWPGCYGHFSVPDEPHEISHAERHFGMSVDVGKGWKEMIHRYAASGLGVLMIGLSFSLWRDRRHAGLNPWLALLPLLVIVLQGAFGMWTVTLKLMPAVVTGHLVGGMTLLMTLLVIFARNAERWYLGRDLNWLWRLSVLAVAGQIILGGWVSSNYAGLACDGFPQCLDSWQLPAGLGAALRPDRALGLAADGSALNLTHLAAIHYLHRLGALLVLVLVLSLVWQLWRLLPRYAAALGFLLLLQIALGIANVWLGLPLFLALAHHSGAAALLGVLVYGWVRAAPIATAELNKPAVRSLVVAQQATVSLLDSQP</sequence>
<keyword evidence="3 12" id="KW-0812">Transmembrane</keyword>
<feature type="transmembrane region" description="Helical" evidence="12">
    <location>
        <begin position="106"/>
        <end position="124"/>
    </location>
</feature>
<dbReference type="PANTHER" id="PTHR35457:SF1">
    <property type="entry name" value="HEME A SYNTHASE"/>
    <property type="match status" value="1"/>
</dbReference>
<gene>
    <name evidence="13" type="ORF">HZU75_07450</name>
</gene>
<evidence type="ECO:0000313" key="13">
    <source>
        <dbReference type="EMBL" id="QLI81375.1"/>
    </source>
</evidence>
<comment type="subcellular location">
    <subcellularLocation>
        <location evidence="1">Membrane</location>
        <topology evidence="1">Multi-pass membrane protein</topology>
    </subcellularLocation>
</comment>
<keyword evidence="4" id="KW-0479">Metal-binding</keyword>
<keyword evidence="7" id="KW-0408">Iron</keyword>
<reference evidence="13 14" key="1">
    <citation type="journal article" date="2016" name="Int. J. Syst. Evol. Microbiol.">
        <title>Chitinibacter fontanus sp. nov., isolated from a spring.</title>
        <authorList>
            <person name="Sheu S.Y."/>
            <person name="Li Y.S."/>
            <person name="Young C.C."/>
            <person name="Chen W.M."/>
        </authorList>
    </citation>
    <scope>NUCLEOTIDE SEQUENCE [LARGE SCALE GENOMIC DNA]</scope>
    <source>
        <strain evidence="13 14">STM-7</strain>
    </source>
</reference>
<dbReference type="KEGG" id="cfon:HZU75_07450"/>
<feature type="transmembrane region" description="Helical" evidence="12">
    <location>
        <begin position="241"/>
        <end position="262"/>
    </location>
</feature>
<dbReference type="InterPro" id="IPR003780">
    <property type="entry name" value="COX15/CtaA_fam"/>
</dbReference>
<evidence type="ECO:0000313" key="14">
    <source>
        <dbReference type="Proteomes" id="UP000510822"/>
    </source>
</evidence>
<dbReference type="RefSeq" id="WP_180308501.1">
    <property type="nucleotide sequence ID" value="NZ_CP058952.1"/>
</dbReference>
<dbReference type="PANTHER" id="PTHR35457">
    <property type="entry name" value="HEME A SYNTHASE"/>
    <property type="match status" value="1"/>
</dbReference>
<dbReference type="AlphaFoldDB" id="A0A7D5V9D5"/>
<keyword evidence="14" id="KW-1185">Reference proteome</keyword>
<keyword evidence="10" id="KW-1015">Disulfide bond</keyword>
<evidence type="ECO:0000256" key="9">
    <source>
        <dbReference type="ARBA" id="ARBA00023136"/>
    </source>
</evidence>
<keyword evidence="6" id="KW-0560">Oxidoreductase</keyword>
<keyword evidence="8" id="KW-0350">Heme biosynthesis</keyword>
<dbReference type="Pfam" id="PF02628">
    <property type="entry name" value="COX15-CtaA"/>
    <property type="match status" value="1"/>
</dbReference>
<dbReference type="GO" id="GO:0016491">
    <property type="term" value="F:oxidoreductase activity"/>
    <property type="evidence" value="ECO:0007669"/>
    <property type="project" value="UniProtKB-KW"/>
</dbReference>
<feature type="transmembrane region" description="Helical" evidence="12">
    <location>
        <begin position="297"/>
        <end position="315"/>
    </location>
</feature>
<dbReference type="InterPro" id="IPR050450">
    <property type="entry name" value="COX15/CtaA_HemeA_synthase"/>
</dbReference>
<evidence type="ECO:0000256" key="5">
    <source>
        <dbReference type="ARBA" id="ARBA00022989"/>
    </source>
</evidence>
<keyword evidence="9 12" id="KW-0472">Membrane</keyword>
<evidence type="ECO:0000256" key="4">
    <source>
        <dbReference type="ARBA" id="ARBA00022723"/>
    </source>
</evidence>
<dbReference type="Proteomes" id="UP000510822">
    <property type="component" value="Chromosome"/>
</dbReference>
<dbReference type="EMBL" id="CP058952">
    <property type="protein sequence ID" value="QLI81375.1"/>
    <property type="molecule type" value="Genomic_DNA"/>
</dbReference>
<evidence type="ECO:0000256" key="3">
    <source>
        <dbReference type="ARBA" id="ARBA00022692"/>
    </source>
</evidence>
<feature type="transmembrane region" description="Helical" evidence="12">
    <location>
        <begin position="166"/>
        <end position="187"/>
    </location>
</feature>
<accession>A0A7D5V9D5</accession>
<dbReference type="GO" id="GO:0016020">
    <property type="term" value="C:membrane"/>
    <property type="evidence" value="ECO:0007669"/>
    <property type="project" value="UniProtKB-SubCell"/>
</dbReference>
<proteinExistence type="predicted"/>